<keyword evidence="13" id="KW-0131">Cell cycle</keyword>
<evidence type="ECO:0000256" key="8">
    <source>
        <dbReference type="ARBA" id="ARBA00022701"/>
    </source>
</evidence>
<keyword evidence="9" id="KW-0498">Mitosis</keyword>
<evidence type="ECO:0000256" key="4">
    <source>
        <dbReference type="ARBA" id="ARBA00011010"/>
    </source>
</evidence>
<dbReference type="GO" id="GO:0030286">
    <property type="term" value="C:dynein complex"/>
    <property type="evidence" value="ECO:0007669"/>
    <property type="project" value="UniProtKB-KW"/>
</dbReference>
<dbReference type="PROSITE" id="PS00845">
    <property type="entry name" value="CAP_GLY_1"/>
    <property type="match status" value="1"/>
</dbReference>
<comment type="similarity">
    <text evidence="4">Belongs to the dynactin 150 kDa subunit family.</text>
</comment>
<accession>L7M6P4</accession>
<dbReference type="AlphaFoldDB" id="L7M6P4"/>
<dbReference type="SMART" id="SM01052">
    <property type="entry name" value="CAP_GLY"/>
    <property type="match status" value="1"/>
</dbReference>
<evidence type="ECO:0000256" key="12">
    <source>
        <dbReference type="ARBA" id="ARBA00023212"/>
    </source>
</evidence>
<evidence type="ECO:0000256" key="2">
    <source>
        <dbReference type="ARBA" id="ARBA00004186"/>
    </source>
</evidence>
<feature type="coiled-coil region" evidence="14">
    <location>
        <begin position="126"/>
        <end position="460"/>
    </location>
</feature>
<evidence type="ECO:0000256" key="3">
    <source>
        <dbReference type="ARBA" id="ARBA00004544"/>
    </source>
</evidence>
<dbReference type="PANTHER" id="PTHR18916:SF6">
    <property type="entry name" value="DYNACTIN SUBUNIT 1"/>
    <property type="match status" value="1"/>
</dbReference>
<proteinExistence type="evidence at transcript level"/>
<evidence type="ECO:0000256" key="14">
    <source>
        <dbReference type="SAM" id="Coils"/>
    </source>
</evidence>
<feature type="domain" description="CAP-Gly" evidence="15">
    <location>
        <begin position="36"/>
        <end position="78"/>
    </location>
</feature>
<dbReference type="Gene3D" id="2.30.30.190">
    <property type="entry name" value="CAP Gly-rich-like domain"/>
    <property type="match status" value="1"/>
</dbReference>
<evidence type="ECO:0000256" key="5">
    <source>
        <dbReference type="ARBA" id="ARBA00016574"/>
    </source>
</evidence>
<dbReference type="Pfam" id="PF01302">
    <property type="entry name" value="CAP_GLY"/>
    <property type="match status" value="1"/>
</dbReference>
<dbReference type="InterPro" id="IPR036859">
    <property type="entry name" value="CAP-Gly_dom_sf"/>
</dbReference>
<dbReference type="InterPro" id="IPR000938">
    <property type="entry name" value="CAP-Gly_domain"/>
</dbReference>
<dbReference type="GO" id="GO:0005874">
    <property type="term" value="C:microtubule"/>
    <property type="evidence" value="ECO:0007669"/>
    <property type="project" value="UniProtKB-KW"/>
</dbReference>
<dbReference type="PROSITE" id="PS50245">
    <property type="entry name" value="CAP_GLY_2"/>
    <property type="match status" value="1"/>
</dbReference>
<dbReference type="SUPFAM" id="SSF74924">
    <property type="entry name" value="Cap-Gly domain"/>
    <property type="match status" value="1"/>
</dbReference>
<evidence type="ECO:0000256" key="11">
    <source>
        <dbReference type="ARBA" id="ARBA00023054"/>
    </source>
</evidence>
<evidence type="ECO:0000256" key="13">
    <source>
        <dbReference type="ARBA" id="ARBA00023306"/>
    </source>
</evidence>
<feature type="coiled-coil region" evidence="14">
    <location>
        <begin position="890"/>
        <end position="983"/>
    </location>
</feature>
<dbReference type="PANTHER" id="PTHR18916">
    <property type="entry name" value="DYNACTIN 1-RELATED MICROTUBULE-BINDING"/>
    <property type="match status" value="1"/>
</dbReference>
<dbReference type="Pfam" id="PF12455">
    <property type="entry name" value="Dynactin"/>
    <property type="match status" value="1"/>
</dbReference>
<keyword evidence="8" id="KW-0493">Microtubule</keyword>
<keyword evidence="11 14" id="KW-0175">Coiled coil</keyword>
<comment type="subcellular location">
    <subcellularLocation>
        <location evidence="3">Cytoplasm</location>
        <location evidence="3">Cell cortex</location>
    </subcellularLocation>
    <subcellularLocation>
        <location evidence="1">Cytoplasm</location>
        <location evidence="1">Cytoskeleton</location>
        <location evidence="1">Microtubule organizing center</location>
        <location evidence="1">Centrosome</location>
        <location evidence="1">Centriole</location>
    </subcellularLocation>
    <subcellularLocation>
        <location evidence="2">Cytoplasm</location>
        <location evidence="2">Cytoskeleton</location>
        <location evidence="2">Spindle</location>
    </subcellularLocation>
</comment>
<protein>
    <recommendedName>
        <fullName evidence="5">Dynactin subunit 1</fullName>
    </recommendedName>
</protein>
<name>L7M6P4_RHIPC</name>
<evidence type="ECO:0000256" key="1">
    <source>
        <dbReference type="ARBA" id="ARBA00004114"/>
    </source>
</evidence>
<evidence type="ECO:0000256" key="10">
    <source>
        <dbReference type="ARBA" id="ARBA00023017"/>
    </source>
</evidence>
<sequence length="1092" mass="123211">MGERCTMTTYDGKVIEVGARVEVAGKDVRGRVAFLGNTSFSSGRWVGVVLDEPKGKNNGTVQGRTYFSCADNHGIFVRQSQLRILEEEPPGGTPEQPKPLATTTPGPAAEVVTLEQPEPLTRTWVVEEAGQDKQAAQKEQDAEKQALKAQIVDLQEKLDTLMQKRQESKAQLRDYERTRLQLQQLLEFKTKITESQAELQKQLAQARREAQEAHDERERHAEEVSDLVESIEMATVEKEMAEEKLEQLQQEVDHWKEKYEMLELDYKILTSELSTGEPSSYKERQLAQENEKMREALVRLRDLTTQLKHEKQQLKKELDRCRAEVQELSRIKQQLEERYQQAECSITELQDQLDMALGAEEMVEHLTEKNLDLEETVRDLREAVDDMEKLHDLNEELLQQARETELELREELSHAQVRLADSHRRVEAAHEALADCEQTLAKYQALVAQLREQAQGLEQQLQSEPTPVAVEASELALRLAQGKAHARAVDLELRRLEVAQANRHVDYLTAFLSENFLAHEHEGVLMLLLVARLGAKCGILAKQLEQRWAGAVPGPGQPLESVQYAHSCFVRFLLGRLQGLLHQYATALDTCSVELFAKTATLYPEMMGHEKLLDLYVQLLRKDELDENVSLGNLERALSYFQSLYAVHLSNERQDERHLLTQNLRCLVLACEAVKCALGFVRHVLGAQGGDLAALLDAALSSASDLLQAVRKVRRRMPHDESPITLGAEAKEQLEAEVRSLGQVVQAACALQRAVSSRIENELQLPLDKMKELAHEATDRVYGKEDQGPDCLREALAAAVSTLEGMADAVQPREPQPKPIAPIQLRAQAARQQARDLEAVRASLEARENDIIALKKALKIKSEECSEMCVRKDMAEKKLEVLTRDSDERVDKVQRQLDETRMRLRKKEKEFEETMDHLQADIDALETERGELKDKLKMISKKTLYKGLSETVGMPASTSWPQLQDVKAALRHVHSERAKLESNRVSQLLASLAPLVPVPPRAEQQRDACAKAARAQSQALSLCVQVRVVDLTNRRASSCAQEPNWGALVEARRSLEASRHELMLLRALAVTRVAAAWRAFPNPAMVRLLQAQ</sequence>
<evidence type="ECO:0000259" key="15">
    <source>
        <dbReference type="PROSITE" id="PS50245"/>
    </source>
</evidence>
<keyword evidence="10" id="KW-0243">Dynein</keyword>
<evidence type="ECO:0000313" key="16">
    <source>
        <dbReference type="EMBL" id="JAA59710.1"/>
    </source>
</evidence>
<evidence type="ECO:0000256" key="6">
    <source>
        <dbReference type="ARBA" id="ARBA00022490"/>
    </source>
</evidence>
<keyword evidence="6" id="KW-0963">Cytoplasm</keyword>
<evidence type="ECO:0000256" key="7">
    <source>
        <dbReference type="ARBA" id="ARBA00022618"/>
    </source>
</evidence>
<organism evidence="16">
    <name type="scientific">Rhipicephalus pulchellus</name>
    <name type="common">Yellow backed tick</name>
    <name type="synonym">Dermacentor pulchellus</name>
    <dbReference type="NCBI Taxonomy" id="72859"/>
    <lineage>
        <taxon>Eukaryota</taxon>
        <taxon>Metazoa</taxon>
        <taxon>Ecdysozoa</taxon>
        <taxon>Arthropoda</taxon>
        <taxon>Chelicerata</taxon>
        <taxon>Arachnida</taxon>
        <taxon>Acari</taxon>
        <taxon>Parasitiformes</taxon>
        <taxon>Ixodida</taxon>
        <taxon>Ixodoidea</taxon>
        <taxon>Ixodidae</taxon>
        <taxon>Rhipicephalinae</taxon>
        <taxon>Rhipicephalus</taxon>
        <taxon>Rhipicephalus</taxon>
    </lineage>
</organism>
<reference evidence="16" key="2">
    <citation type="journal article" date="2015" name="J. Proteomics">
        <title>Sexual differences in the sialomes of the zebra tick, Rhipicephalus pulchellus.</title>
        <authorList>
            <person name="Tan A.W."/>
            <person name="Francischetti I.M."/>
            <person name="Slovak M."/>
            <person name="Kini R.M."/>
            <person name="Ribeiro J.M."/>
        </authorList>
    </citation>
    <scope>NUCLEOTIDE SEQUENCE</scope>
    <source>
        <tissue evidence="16">Salivary gland</tissue>
    </source>
</reference>
<evidence type="ECO:0000256" key="9">
    <source>
        <dbReference type="ARBA" id="ARBA00022776"/>
    </source>
</evidence>
<dbReference type="EMBL" id="GACK01005324">
    <property type="protein sequence ID" value="JAA59710.1"/>
    <property type="molecule type" value="mRNA"/>
</dbReference>
<reference evidence="16" key="1">
    <citation type="submission" date="2012-11" db="EMBL/GenBank/DDBJ databases">
        <authorList>
            <person name="Lucero-Rivera Y.E."/>
            <person name="Tovar-Ramirez D."/>
        </authorList>
    </citation>
    <scope>NUCLEOTIDE SEQUENCE</scope>
    <source>
        <tissue evidence="16">Salivary gland</tissue>
    </source>
</reference>
<keyword evidence="12" id="KW-0206">Cytoskeleton</keyword>
<dbReference type="InterPro" id="IPR022157">
    <property type="entry name" value="Dynactin"/>
</dbReference>
<keyword evidence="7" id="KW-0132">Cell division</keyword>